<accession>A0A538SM51</accession>
<evidence type="ECO:0008006" key="3">
    <source>
        <dbReference type="Google" id="ProtNLM"/>
    </source>
</evidence>
<dbReference type="AlphaFoldDB" id="A0A538SM51"/>
<dbReference type="EMBL" id="VBOT01000033">
    <property type="protein sequence ID" value="TMQ52453.1"/>
    <property type="molecule type" value="Genomic_DNA"/>
</dbReference>
<reference evidence="1 2" key="1">
    <citation type="journal article" date="2019" name="Nat. Microbiol.">
        <title>Mediterranean grassland soil C-N compound turnover is dependent on rainfall and depth, and is mediated by genomically divergent microorganisms.</title>
        <authorList>
            <person name="Diamond S."/>
            <person name="Andeer P.F."/>
            <person name="Li Z."/>
            <person name="Crits-Christoph A."/>
            <person name="Burstein D."/>
            <person name="Anantharaman K."/>
            <person name="Lane K.R."/>
            <person name="Thomas B.C."/>
            <person name="Pan C."/>
            <person name="Northen T.R."/>
            <person name="Banfield J.F."/>
        </authorList>
    </citation>
    <scope>NUCLEOTIDE SEQUENCE [LARGE SCALE GENOMIC DNA]</scope>
    <source>
        <strain evidence="1">WS_3</strain>
    </source>
</reference>
<sequence>MIREVDGRTAVAWLRGEGPRERTARRAVVSALPRPAALLAAAALLAPVGAALGPAPAAAQQIVALGGGVVVPLAGFSDWFDTGAYGTVSVDRELRRQIEGGLDLGISAHSATHPFDVEESRATNIPLQEWRKEVLSAGVHAKVFRRIQQAPLIAYVQVGAGAYALITRTRDEFLGNPRERQIRPGVNGGAGLIYHVRPDLGLGLGAVVHHPFSEGLSSPFFSVALSLYFVERGKG</sequence>
<dbReference type="Proteomes" id="UP000320184">
    <property type="component" value="Unassembled WGS sequence"/>
</dbReference>
<evidence type="ECO:0000313" key="1">
    <source>
        <dbReference type="EMBL" id="TMQ52453.1"/>
    </source>
</evidence>
<comment type="caution">
    <text evidence="1">The sequence shown here is derived from an EMBL/GenBank/DDBJ whole genome shotgun (WGS) entry which is preliminary data.</text>
</comment>
<protein>
    <recommendedName>
        <fullName evidence="3">Outer membrane protein beta-barrel domain-containing protein</fullName>
    </recommendedName>
</protein>
<organism evidence="1 2">
    <name type="scientific">Eiseniibacteriota bacterium</name>
    <dbReference type="NCBI Taxonomy" id="2212470"/>
    <lineage>
        <taxon>Bacteria</taxon>
        <taxon>Candidatus Eiseniibacteriota</taxon>
    </lineage>
</organism>
<proteinExistence type="predicted"/>
<evidence type="ECO:0000313" key="2">
    <source>
        <dbReference type="Proteomes" id="UP000320184"/>
    </source>
</evidence>
<gene>
    <name evidence="1" type="ORF">E6K73_02895</name>
</gene>
<name>A0A538SM51_UNCEI</name>